<keyword evidence="1" id="KW-0406">Ion transport</keyword>
<gene>
    <name evidence="1" type="primary">ASIC5_1</name>
    <name evidence="1" type="ORF">OS493_000374</name>
</gene>
<dbReference type="OrthoDB" id="6014392at2759"/>
<dbReference type="InterPro" id="IPR043128">
    <property type="entry name" value="Rev_trsase/Diguanyl_cyclase"/>
</dbReference>
<name>A0A9X0DDA9_9CNID</name>
<protein>
    <submittedName>
        <fullName evidence="1">Amiloride-sensitive sodium channel</fullName>
    </submittedName>
</protein>
<accession>A0A9X0DDA9</accession>
<keyword evidence="1" id="KW-0813">Transport</keyword>
<keyword evidence="2" id="KW-1185">Reference proteome</keyword>
<keyword evidence="1" id="KW-0407">Ion channel</keyword>
<reference evidence="1" key="1">
    <citation type="submission" date="2023-01" db="EMBL/GenBank/DDBJ databases">
        <title>Genome assembly of the deep-sea coral Lophelia pertusa.</title>
        <authorList>
            <person name="Herrera S."/>
            <person name="Cordes E."/>
        </authorList>
    </citation>
    <scope>NUCLEOTIDE SEQUENCE</scope>
    <source>
        <strain evidence="1">USNM1676648</strain>
        <tissue evidence="1">Polyp</tissue>
    </source>
</reference>
<dbReference type="Proteomes" id="UP001163046">
    <property type="component" value="Unassembled WGS sequence"/>
</dbReference>
<dbReference type="Gene3D" id="3.30.70.270">
    <property type="match status" value="1"/>
</dbReference>
<dbReference type="AlphaFoldDB" id="A0A9X0DDA9"/>
<sequence length="357" mass="39625">MAAPTVITLEPPILNSHSPAELSLTANLIPQPAGDSSPDSLHTPTEECGNISTDMSHAGPIFQCTQQPDAAQVSTDLIFETWATELVNDSDKEFILSGVRESFHLLPVDVTVIPAFTKNNQSVLKPGAKDQIEAQIEKGLLDGHFALADKSNTPIIFNALGAVPKKDSKELRMIMGCSHPLNTSTNSYMDLEHYKYVTVDDAATQASPGCWLAKVDLKHAYRSVGINYRNVSDYISLPNRIPRNGKVEVRIKPKQQSKLLSLKNIPFRCTLESWKEQIRQKQKINPKSYCYAESSLGCFDVEGIKGMLQITKALDIKRAVEKELDWFASTFPCPHSVMSYPATNSITKFQTLLFREN</sequence>
<evidence type="ECO:0000313" key="2">
    <source>
        <dbReference type="Proteomes" id="UP001163046"/>
    </source>
</evidence>
<proteinExistence type="predicted"/>
<organism evidence="1 2">
    <name type="scientific">Desmophyllum pertusum</name>
    <dbReference type="NCBI Taxonomy" id="174260"/>
    <lineage>
        <taxon>Eukaryota</taxon>
        <taxon>Metazoa</taxon>
        <taxon>Cnidaria</taxon>
        <taxon>Anthozoa</taxon>
        <taxon>Hexacorallia</taxon>
        <taxon>Scleractinia</taxon>
        <taxon>Caryophylliina</taxon>
        <taxon>Caryophylliidae</taxon>
        <taxon>Desmophyllum</taxon>
    </lineage>
</organism>
<dbReference type="Gene3D" id="3.10.10.10">
    <property type="entry name" value="HIV Type 1 Reverse Transcriptase, subunit A, domain 1"/>
    <property type="match status" value="1"/>
</dbReference>
<dbReference type="EMBL" id="MU825396">
    <property type="protein sequence ID" value="KAJ7394558.1"/>
    <property type="molecule type" value="Genomic_DNA"/>
</dbReference>
<evidence type="ECO:0000313" key="1">
    <source>
        <dbReference type="EMBL" id="KAJ7394558.1"/>
    </source>
</evidence>
<dbReference type="GO" id="GO:0034220">
    <property type="term" value="P:monoatomic ion transmembrane transport"/>
    <property type="evidence" value="ECO:0007669"/>
    <property type="project" value="UniProtKB-KW"/>
</dbReference>
<comment type="caution">
    <text evidence="1">The sequence shown here is derived from an EMBL/GenBank/DDBJ whole genome shotgun (WGS) entry which is preliminary data.</text>
</comment>